<dbReference type="Proteomes" id="UP000237347">
    <property type="component" value="Unassembled WGS sequence"/>
</dbReference>
<proteinExistence type="predicted"/>
<dbReference type="AlphaFoldDB" id="A0AAW0KH08"/>
<dbReference type="Gene3D" id="3.30.200.20">
    <property type="entry name" value="Phosphorylase Kinase, domain 1"/>
    <property type="match status" value="1"/>
</dbReference>
<name>A0AAW0KH08_QUESU</name>
<evidence type="ECO:0000313" key="4">
    <source>
        <dbReference type="Proteomes" id="UP000237347"/>
    </source>
</evidence>
<protein>
    <submittedName>
        <fullName evidence="3">Putativeinactive leucine-rich repeat receptor-like protein kinase</fullName>
    </submittedName>
</protein>
<evidence type="ECO:0000256" key="1">
    <source>
        <dbReference type="ARBA" id="ARBA00004479"/>
    </source>
</evidence>
<dbReference type="SUPFAM" id="SSF56112">
    <property type="entry name" value="Protein kinase-like (PK-like)"/>
    <property type="match status" value="2"/>
</dbReference>
<comment type="caution">
    <text evidence="3">The sequence shown here is derived from an EMBL/GenBank/DDBJ whole genome shotgun (WGS) entry which is preliminary data.</text>
</comment>
<evidence type="ECO:0000313" key="3">
    <source>
        <dbReference type="EMBL" id="KAK7838685.1"/>
    </source>
</evidence>
<dbReference type="GO" id="GO:0004672">
    <property type="term" value="F:protein kinase activity"/>
    <property type="evidence" value="ECO:0007669"/>
    <property type="project" value="InterPro"/>
</dbReference>
<organism evidence="3 4">
    <name type="scientific">Quercus suber</name>
    <name type="common">Cork oak</name>
    <dbReference type="NCBI Taxonomy" id="58331"/>
    <lineage>
        <taxon>Eukaryota</taxon>
        <taxon>Viridiplantae</taxon>
        <taxon>Streptophyta</taxon>
        <taxon>Embryophyta</taxon>
        <taxon>Tracheophyta</taxon>
        <taxon>Spermatophyta</taxon>
        <taxon>Magnoliopsida</taxon>
        <taxon>eudicotyledons</taxon>
        <taxon>Gunneridae</taxon>
        <taxon>Pentapetalae</taxon>
        <taxon>rosids</taxon>
        <taxon>fabids</taxon>
        <taxon>Fagales</taxon>
        <taxon>Fagaceae</taxon>
        <taxon>Quercus</taxon>
    </lineage>
</organism>
<dbReference type="GO" id="GO:0016020">
    <property type="term" value="C:membrane"/>
    <property type="evidence" value="ECO:0007669"/>
    <property type="project" value="UniProtKB-SubCell"/>
</dbReference>
<sequence length="241" mass="27529">MEVMFMDSIDIDLSNSAFVDSGVWEFGFVKRDVSDFGVLLIELIIGKESIQINSYPNNLNESLVDWITHLLTSFSDVYSVVDKSLIGRGFDCEIFQFFRIAFTCLKPFPGQRPTMLELYNTISIFGKRYSITNDFEILSQYETATANTLYEIAEISQMQRMITKMSFTEISEATGNFNTNIVIGFGKIGMMYKVVLPNCWPLAIKRLHNCQSYEKQFLSELSTLGILRHNNLVPLLGYCSE</sequence>
<dbReference type="Gene3D" id="1.10.510.10">
    <property type="entry name" value="Transferase(Phosphotransferase) domain 1"/>
    <property type="match status" value="1"/>
</dbReference>
<evidence type="ECO:0000259" key="2">
    <source>
        <dbReference type="PROSITE" id="PS50011"/>
    </source>
</evidence>
<dbReference type="InterPro" id="IPR000719">
    <property type="entry name" value="Prot_kinase_dom"/>
</dbReference>
<dbReference type="InterPro" id="IPR011009">
    <property type="entry name" value="Kinase-like_dom_sf"/>
</dbReference>
<reference evidence="3 4" key="1">
    <citation type="journal article" date="2018" name="Sci. Data">
        <title>The draft genome sequence of cork oak.</title>
        <authorList>
            <person name="Ramos A.M."/>
            <person name="Usie A."/>
            <person name="Barbosa P."/>
            <person name="Barros P.M."/>
            <person name="Capote T."/>
            <person name="Chaves I."/>
            <person name="Simoes F."/>
            <person name="Abreu I."/>
            <person name="Carrasquinho I."/>
            <person name="Faro C."/>
            <person name="Guimaraes J.B."/>
            <person name="Mendonca D."/>
            <person name="Nobrega F."/>
            <person name="Rodrigues L."/>
            <person name="Saibo N.J.M."/>
            <person name="Varela M.C."/>
            <person name="Egas C."/>
            <person name="Matos J."/>
            <person name="Miguel C.M."/>
            <person name="Oliveira M.M."/>
            <person name="Ricardo C.P."/>
            <person name="Goncalves S."/>
        </authorList>
    </citation>
    <scope>NUCLEOTIDE SEQUENCE [LARGE SCALE GENOMIC DNA]</scope>
    <source>
        <strain evidence="4">cv. HL8</strain>
    </source>
</reference>
<feature type="domain" description="Protein kinase" evidence="2">
    <location>
        <begin position="177"/>
        <end position="241"/>
    </location>
</feature>
<dbReference type="GO" id="GO:0005524">
    <property type="term" value="F:ATP binding"/>
    <property type="evidence" value="ECO:0007669"/>
    <property type="project" value="InterPro"/>
</dbReference>
<comment type="subcellular location">
    <subcellularLocation>
        <location evidence="1">Membrane</location>
        <topology evidence="1">Single-pass type I membrane protein</topology>
    </subcellularLocation>
</comment>
<dbReference type="InterPro" id="IPR051824">
    <property type="entry name" value="LRR_Rcpt-Like_S/T_Kinase"/>
</dbReference>
<dbReference type="PANTHER" id="PTHR48006">
    <property type="entry name" value="LEUCINE-RICH REPEAT-CONTAINING PROTEIN DDB_G0281931-RELATED"/>
    <property type="match status" value="1"/>
</dbReference>
<gene>
    <name evidence="3" type="ORF">CFP56_019329</name>
</gene>
<accession>A0AAW0KH08</accession>
<keyword evidence="4" id="KW-1185">Reference proteome</keyword>
<dbReference type="PROSITE" id="PS50011">
    <property type="entry name" value="PROTEIN_KINASE_DOM"/>
    <property type="match status" value="1"/>
</dbReference>
<dbReference type="EMBL" id="PKMF04000301">
    <property type="protein sequence ID" value="KAK7838685.1"/>
    <property type="molecule type" value="Genomic_DNA"/>
</dbReference>
<dbReference type="PANTHER" id="PTHR48006:SF88">
    <property type="entry name" value="LRR RECEPTOR-LIKE KINASE FAMILY PROTEIN"/>
    <property type="match status" value="1"/>
</dbReference>